<keyword evidence="2" id="KW-1185">Reference proteome</keyword>
<accession>A0A444YYN0</accession>
<dbReference type="AlphaFoldDB" id="A0A444YYN0"/>
<protein>
    <recommendedName>
        <fullName evidence="3">Pentatricopeptide repeat-containing protein</fullName>
    </recommendedName>
</protein>
<comment type="caution">
    <text evidence="1">The sequence shown here is derived from an EMBL/GenBank/DDBJ whole genome shotgun (WGS) entry which is preliminary data.</text>
</comment>
<gene>
    <name evidence="1" type="ORF">Ahy_B05g074361</name>
</gene>
<proteinExistence type="predicted"/>
<dbReference type="EMBL" id="SDMP01000015">
    <property type="protein sequence ID" value="RYR07041.1"/>
    <property type="molecule type" value="Genomic_DNA"/>
</dbReference>
<evidence type="ECO:0000313" key="1">
    <source>
        <dbReference type="EMBL" id="RYR07041.1"/>
    </source>
</evidence>
<dbReference type="Proteomes" id="UP000289738">
    <property type="component" value="Chromosome B05"/>
</dbReference>
<name>A0A444YYN0_ARAHY</name>
<evidence type="ECO:0008006" key="3">
    <source>
        <dbReference type="Google" id="ProtNLM"/>
    </source>
</evidence>
<evidence type="ECO:0000313" key="2">
    <source>
        <dbReference type="Proteomes" id="UP000289738"/>
    </source>
</evidence>
<organism evidence="1 2">
    <name type="scientific">Arachis hypogaea</name>
    <name type="common">Peanut</name>
    <dbReference type="NCBI Taxonomy" id="3818"/>
    <lineage>
        <taxon>Eukaryota</taxon>
        <taxon>Viridiplantae</taxon>
        <taxon>Streptophyta</taxon>
        <taxon>Embryophyta</taxon>
        <taxon>Tracheophyta</taxon>
        <taxon>Spermatophyta</taxon>
        <taxon>Magnoliopsida</taxon>
        <taxon>eudicotyledons</taxon>
        <taxon>Gunneridae</taxon>
        <taxon>Pentapetalae</taxon>
        <taxon>rosids</taxon>
        <taxon>fabids</taxon>
        <taxon>Fabales</taxon>
        <taxon>Fabaceae</taxon>
        <taxon>Papilionoideae</taxon>
        <taxon>50 kb inversion clade</taxon>
        <taxon>dalbergioids sensu lato</taxon>
        <taxon>Dalbergieae</taxon>
        <taxon>Pterocarpus clade</taxon>
        <taxon>Arachis</taxon>
    </lineage>
</organism>
<sequence length="113" mass="12950">MAVLGGETWPICGSLKETRFQLNSINDVAFFNKSFSAFLSAVYSISPKSFRFPITHSYSTHIHALKDRPYLVDSIRNLQNLDSALHLFDKMLSMNPLPCVNDFNFFITQLPFR</sequence>
<reference evidence="1 2" key="1">
    <citation type="submission" date="2019-01" db="EMBL/GenBank/DDBJ databases">
        <title>Sequencing of cultivated peanut Arachis hypogaea provides insights into genome evolution and oil improvement.</title>
        <authorList>
            <person name="Chen X."/>
        </authorList>
    </citation>
    <scope>NUCLEOTIDE SEQUENCE [LARGE SCALE GENOMIC DNA]</scope>
    <source>
        <strain evidence="2">cv. Fuhuasheng</strain>
        <tissue evidence="1">Leaves</tissue>
    </source>
</reference>